<comment type="cofactor">
    <cofactor evidence="2">
        <name>Mg(2+)</name>
        <dbReference type="ChEBI" id="CHEBI:18420"/>
    </cofactor>
</comment>
<evidence type="ECO:0000259" key="7">
    <source>
        <dbReference type="PROSITE" id="PS51462"/>
    </source>
</evidence>
<evidence type="ECO:0000256" key="2">
    <source>
        <dbReference type="ARBA" id="ARBA00001946"/>
    </source>
</evidence>
<evidence type="ECO:0000256" key="6">
    <source>
        <dbReference type="ARBA" id="ARBA00023211"/>
    </source>
</evidence>
<reference evidence="8 9" key="1">
    <citation type="submission" date="2015-04" db="EMBL/GenBank/DDBJ databases">
        <authorList>
            <person name="Syromyatnikov M.Y."/>
            <person name="Popov V.N."/>
        </authorList>
    </citation>
    <scope>NUCLEOTIDE SEQUENCE [LARGE SCALE GENOMIC DNA]</scope>
</reference>
<dbReference type="PANTHER" id="PTHR12992:SF11">
    <property type="entry name" value="MITOCHONDRIAL COENZYME A DIPHOSPHATASE NUDT8"/>
    <property type="match status" value="1"/>
</dbReference>
<evidence type="ECO:0000256" key="1">
    <source>
        <dbReference type="ARBA" id="ARBA00001936"/>
    </source>
</evidence>
<dbReference type="GO" id="GO:0046872">
    <property type="term" value="F:metal ion binding"/>
    <property type="evidence" value="ECO:0007669"/>
    <property type="project" value="UniProtKB-KW"/>
</dbReference>
<keyword evidence="9" id="KW-1185">Reference proteome</keyword>
<dbReference type="GO" id="GO:0010945">
    <property type="term" value="F:coenzyme A diphosphatase activity"/>
    <property type="evidence" value="ECO:0007669"/>
    <property type="project" value="InterPro"/>
</dbReference>
<keyword evidence="6" id="KW-0464">Manganese</keyword>
<dbReference type="STRING" id="568069.A0A1J1HRU2"/>
<dbReference type="SUPFAM" id="SSF55811">
    <property type="entry name" value="Nudix"/>
    <property type="match status" value="1"/>
</dbReference>
<dbReference type="OrthoDB" id="206213at2759"/>
<dbReference type="InterPro" id="IPR015797">
    <property type="entry name" value="NUDIX_hydrolase-like_dom_sf"/>
</dbReference>
<evidence type="ECO:0000313" key="8">
    <source>
        <dbReference type="EMBL" id="CRK90800.1"/>
    </source>
</evidence>
<proteinExistence type="predicted"/>
<protein>
    <submittedName>
        <fullName evidence="8">CLUMA_CG004490, isoform A</fullName>
    </submittedName>
</protein>
<dbReference type="Gene3D" id="3.90.79.10">
    <property type="entry name" value="Nucleoside Triphosphate Pyrophosphohydrolase"/>
    <property type="match status" value="1"/>
</dbReference>
<keyword evidence="4" id="KW-0378">Hydrolase</keyword>
<dbReference type="EMBL" id="CVRI01000020">
    <property type="protein sequence ID" value="CRK90800.1"/>
    <property type="molecule type" value="Genomic_DNA"/>
</dbReference>
<dbReference type="Proteomes" id="UP000183832">
    <property type="component" value="Unassembled WGS sequence"/>
</dbReference>
<dbReference type="AlphaFoldDB" id="A0A1J1HRU2"/>
<dbReference type="InterPro" id="IPR000086">
    <property type="entry name" value="NUDIX_hydrolase_dom"/>
</dbReference>
<gene>
    <name evidence="8" type="ORF">CLUMA_CG004490</name>
</gene>
<evidence type="ECO:0000256" key="3">
    <source>
        <dbReference type="ARBA" id="ARBA00022723"/>
    </source>
</evidence>
<name>A0A1J1HRU2_9DIPT</name>
<sequence length="238" mass="27516">MNNSIKVHKSLMLLKRNYSQINLEIMLSDENKRKTIEKFKKYTKLRFAEKNPEKHAAILIPMCITNNEISILYTIRSSKLRNYSGQVCFPGGKMDDTDNHEIECALRETEEEIGLSSQYIKIWGSGSQITPRDGPSILPIIAEVENFSHTMLTKNPEEVEKIFTISLDRLRDPTFIRHTQFKSRSGNSSGFSMPVYLGGDMRFWGMTATITHFLLCSMLPKELYNRRMPFVNKYDTTN</sequence>
<organism evidence="8 9">
    <name type="scientific">Clunio marinus</name>
    <dbReference type="NCBI Taxonomy" id="568069"/>
    <lineage>
        <taxon>Eukaryota</taxon>
        <taxon>Metazoa</taxon>
        <taxon>Ecdysozoa</taxon>
        <taxon>Arthropoda</taxon>
        <taxon>Hexapoda</taxon>
        <taxon>Insecta</taxon>
        <taxon>Pterygota</taxon>
        <taxon>Neoptera</taxon>
        <taxon>Endopterygota</taxon>
        <taxon>Diptera</taxon>
        <taxon>Nematocera</taxon>
        <taxon>Chironomoidea</taxon>
        <taxon>Chironomidae</taxon>
        <taxon>Clunio</taxon>
    </lineage>
</organism>
<dbReference type="CDD" id="cd03426">
    <property type="entry name" value="NUDIX_CoAse_Nudt7"/>
    <property type="match status" value="1"/>
</dbReference>
<evidence type="ECO:0000313" key="9">
    <source>
        <dbReference type="Proteomes" id="UP000183832"/>
    </source>
</evidence>
<dbReference type="PROSITE" id="PS51462">
    <property type="entry name" value="NUDIX"/>
    <property type="match status" value="1"/>
</dbReference>
<feature type="domain" description="Nudix hydrolase" evidence="7">
    <location>
        <begin position="53"/>
        <end position="189"/>
    </location>
</feature>
<accession>A0A1J1HRU2</accession>
<dbReference type="Pfam" id="PF00293">
    <property type="entry name" value="NUDIX"/>
    <property type="match status" value="1"/>
</dbReference>
<keyword evidence="5" id="KW-0460">Magnesium</keyword>
<dbReference type="InterPro" id="IPR045121">
    <property type="entry name" value="CoAse"/>
</dbReference>
<evidence type="ECO:0000256" key="5">
    <source>
        <dbReference type="ARBA" id="ARBA00022842"/>
    </source>
</evidence>
<keyword evidence="3" id="KW-0479">Metal-binding</keyword>
<comment type="cofactor">
    <cofactor evidence="1">
        <name>Mn(2+)</name>
        <dbReference type="ChEBI" id="CHEBI:29035"/>
    </cofactor>
</comment>
<evidence type="ECO:0000256" key="4">
    <source>
        <dbReference type="ARBA" id="ARBA00022801"/>
    </source>
</evidence>
<dbReference type="PANTHER" id="PTHR12992">
    <property type="entry name" value="NUDIX HYDROLASE"/>
    <property type="match status" value="1"/>
</dbReference>